<dbReference type="Proteomes" id="UP000034657">
    <property type="component" value="Unassembled WGS sequence"/>
</dbReference>
<dbReference type="EMBL" id="JJPT01000025">
    <property type="protein sequence ID" value="KKG94570.1"/>
    <property type="molecule type" value="Genomic_DNA"/>
</dbReference>
<feature type="transmembrane region" description="Helical" evidence="1">
    <location>
        <begin position="21"/>
        <end position="43"/>
    </location>
</feature>
<organism evidence="2 3">
    <name type="scientific">Methanosarcina mazei</name>
    <name type="common">Methanosarcina frisia</name>
    <dbReference type="NCBI Taxonomy" id="2209"/>
    <lineage>
        <taxon>Archaea</taxon>
        <taxon>Methanobacteriati</taxon>
        <taxon>Methanobacteriota</taxon>
        <taxon>Stenosarchaea group</taxon>
        <taxon>Methanomicrobia</taxon>
        <taxon>Methanosarcinales</taxon>
        <taxon>Methanosarcinaceae</taxon>
        <taxon>Methanosarcina</taxon>
    </lineage>
</organism>
<evidence type="ECO:0000313" key="2">
    <source>
        <dbReference type="EMBL" id="KKG94570.1"/>
    </source>
</evidence>
<evidence type="ECO:0000256" key="1">
    <source>
        <dbReference type="SAM" id="Phobius"/>
    </source>
</evidence>
<dbReference type="RefSeq" id="WP_048041647.1">
    <property type="nucleotide sequence ID" value="NZ_JJPT01000025.1"/>
</dbReference>
<sequence length="67" mass="7294">MTKRNNKTECEKGIVIAFGRLIESLGGIVISCGVFLKNLGSLVMSLENLKPYLVGITALVMLLLRIT</sequence>
<keyword evidence="1" id="KW-0812">Transmembrane</keyword>
<gene>
    <name evidence="2" type="ORF">DU69_13895</name>
</gene>
<comment type="caution">
    <text evidence="2">The sequence shown here is derived from an EMBL/GenBank/DDBJ whole genome shotgun (WGS) entry which is preliminary data.</text>
</comment>
<keyword evidence="1" id="KW-1133">Transmembrane helix</keyword>
<name>A0A0F8LMT6_METMZ</name>
<dbReference type="PATRIC" id="fig|2209.75.peg.3091"/>
<protein>
    <submittedName>
        <fullName evidence="2">Uncharacterized protein</fullName>
    </submittedName>
</protein>
<evidence type="ECO:0000313" key="3">
    <source>
        <dbReference type="Proteomes" id="UP000034657"/>
    </source>
</evidence>
<dbReference type="AlphaFoldDB" id="A0A0F8LMT6"/>
<proteinExistence type="predicted"/>
<reference evidence="2 3" key="1">
    <citation type="journal article" date="2015" name="ISME J.">
        <title>Genomic and phenotypic differentiation among Methanosarcina mazei populations from Columbia River sediment.</title>
        <authorList>
            <person name="Youngblut N.D."/>
            <person name="Wirth J.S."/>
            <person name="Henriksen J.R."/>
            <person name="Smith M."/>
            <person name="Simon H."/>
            <person name="Metcalf W.W."/>
            <person name="Whitaker R.J."/>
        </authorList>
    </citation>
    <scope>NUCLEOTIDE SEQUENCE [LARGE SCALE GENOMIC DNA]</scope>
    <source>
        <strain evidence="2 3">3.H.M.1A.1</strain>
    </source>
</reference>
<accession>A0A0F8LMT6</accession>
<keyword evidence="1" id="KW-0472">Membrane</keyword>